<feature type="domain" description="Aminoglycoside phosphotransferase" evidence="1">
    <location>
        <begin position="33"/>
        <end position="254"/>
    </location>
</feature>
<protein>
    <submittedName>
        <fullName evidence="2">Phosphotransferase enzyme family protein</fullName>
    </submittedName>
</protein>
<gene>
    <name evidence="2" type="ORF">SAMN05421748_11853</name>
</gene>
<evidence type="ECO:0000313" key="3">
    <source>
        <dbReference type="Proteomes" id="UP000219612"/>
    </source>
</evidence>
<dbReference type="PANTHER" id="PTHR21310:SF15">
    <property type="entry name" value="AMINOGLYCOSIDE PHOSPHOTRANSFERASE DOMAIN-CONTAINING PROTEIN"/>
    <property type="match status" value="1"/>
</dbReference>
<dbReference type="PANTHER" id="PTHR21310">
    <property type="entry name" value="AMINOGLYCOSIDE PHOSPHOTRANSFERASE-RELATED-RELATED"/>
    <property type="match status" value="1"/>
</dbReference>
<dbReference type="OrthoDB" id="5490445at2"/>
<reference evidence="2 3" key="1">
    <citation type="submission" date="2017-09" db="EMBL/GenBank/DDBJ databases">
        <authorList>
            <person name="Ehlers B."/>
            <person name="Leendertz F.H."/>
        </authorList>
    </citation>
    <scope>NUCLEOTIDE SEQUENCE [LARGE SCALE GENOMIC DNA]</scope>
    <source>
        <strain evidence="2 3">CGMCC 4.6857</strain>
    </source>
</reference>
<dbReference type="InterPro" id="IPR011009">
    <property type="entry name" value="Kinase-like_dom_sf"/>
</dbReference>
<sequence>MRSPTQPLLTVPDIDAIVREALDVSVVTASELGGGGFAAVWLASLTDGRQVVVKVAPPPSARLLSYERELIPAEAVYYGLVADLAPVPSVLAVSPRWIITTLLPGRPLTEADSSRARSSLGAAVRRVHTVTGSRFGYTGDRPSGDDWATAFIAMMASLRTDASSWNVTLPAALDGAVERHAPVLKAVTTPALLHFDLWDGNVLVAPGGALSGLVDGERYLYGDPLLDLVSPALFHRIEDEPGHPFLAGYDPGPFDRAALIRLALYRVHLYTLMLAEGPSRGIPATDRRQTYVTARLESELEHLDAL</sequence>
<dbReference type="GO" id="GO:0016740">
    <property type="term" value="F:transferase activity"/>
    <property type="evidence" value="ECO:0007669"/>
    <property type="project" value="UniProtKB-KW"/>
</dbReference>
<dbReference type="Proteomes" id="UP000219612">
    <property type="component" value="Unassembled WGS sequence"/>
</dbReference>
<dbReference type="Gene3D" id="3.90.1200.10">
    <property type="match status" value="1"/>
</dbReference>
<dbReference type="SUPFAM" id="SSF56112">
    <property type="entry name" value="Protein kinase-like (PK-like)"/>
    <property type="match status" value="1"/>
</dbReference>
<dbReference type="InterPro" id="IPR002575">
    <property type="entry name" value="Aminoglycoside_PTrfase"/>
</dbReference>
<dbReference type="RefSeq" id="WP_097324956.1">
    <property type="nucleotide sequence ID" value="NZ_OBDY01000018.1"/>
</dbReference>
<evidence type="ECO:0000313" key="2">
    <source>
        <dbReference type="EMBL" id="SNY57074.1"/>
    </source>
</evidence>
<dbReference type="EMBL" id="OBDY01000018">
    <property type="protein sequence ID" value="SNY57074.1"/>
    <property type="molecule type" value="Genomic_DNA"/>
</dbReference>
<dbReference type="InterPro" id="IPR051678">
    <property type="entry name" value="AGP_Transferase"/>
</dbReference>
<evidence type="ECO:0000259" key="1">
    <source>
        <dbReference type="Pfam" id="PF01636"/>
    </source>
</evidence>
<proteinExistence type="predicted"/>
<keyword evidence="2" id="KW-0808">Transferase</keyword>
<dbReference type="Gene3D" id="3.30.200.20">
    <property type="entry name" value="Phosphorylase Kinase, domain 1"/>
    <property type="match status" value="1"/>
</dbReference>
<organism evidence="2 3">
    <name type="scientific">Paractinoplanes atraurantiacus</name>
    <dbReference type="NCBI Taxonomy" id="1036182"/>
    <lineage>
        <taxon>Bacteria</taxon>
        <taxon>Bacillati</taxon>
        <taxon>Actinomycetota</taxon>
        <taxon>Actinomycetes</taxon>
        <taxon>Micromonosporales</taxon>
        <taxon>Micromonosporaceae</taxon>
        <taxon>Paractinoplanes</taxon>
    </lineage>
</organism>
<dbReference type="AlphaFoldDB" id="A0A285JA01"/>
<dbReference type="Pfam" id="PF01636">
    <property type="entry name" value="APH"/>
    <property type="match status" value="1"/>
</dbReference>
<accession>A0A285JA01</accession>
<name>A0A285JA01_9ACTN</name>
<keyword evidence="3" id="KW-1185">Reference proteome</keyword>